<dbReference type="EMBL" id="JAFNJU010000002">
    <property type="protein sequence ID" value="MBO1264239.1"/>
    <property type="molecule type" value="Genomic_DNA"/>
</dbReference>
<accession>A0A939KGB4</accession>
<comment type="caution">
    <text evidence="2">The sequence shown here is derived from an EMBL/GenBank/DDBJ whole genome shotgun (WGS) entry which is preliminary data.</text>
</comment>
<reference evidence="2" key="1">
    <citation type="submission" date="2021-03" db="EMBL/GenBank/DDBJ databases">
        <title>Proteiniclasticum marinus sp. nov., isolated from tidal flat sediment.</title>
        <authorList>
            <person name="Namirimu T."/>
            <person name="Yang J.-A."/>
            <person name="Yang S.-H."/>
            <person name="Kim Y.-J."/>
            <person name="Kwon K.K."/>
        </authorList>
    </citation>
    <scope>NUCLEOTIDE SEQUENCE</scope>
    <source>
        <strain evidence="2">SCR006</strain>
    </source>
</reference>
<dbReference type="InterPro" id="IPR008769">
    <property type="entry name" value="PhaF_PhaI"/>
</dbReference>
<feature type="coiled-coil region" evidence="1">
    <location>
        <begin position="37"/>
        <end position="99"/>
    </location>
</feature>
<name>A0A939KGB4_9CLOT</name>
<organism evidence="2 3">
    <name type="scientific">Proteiniclasticum aestuarii</name>
    <dbReference type="NCBI Taxonomy" id="2817862"/>
    <lineage>
        <taxon>Bacteria</taxon>
        <taxon>Bacillati</taxon>
        <taxon>Bacillota</taxon>
        <taxon>Clostridia</taxon>
        <taxon>Eubacteriales</taxon>
        <taxon>Clostridiaceae</taxon>
        <taxon>Proteiniclasticum</taxon>
    </lineage>
</organism>
<protein>
    <recommendedName>
        <fullName evidence="4">Polyhydroxyalkanoate synthesis regulator phasin</fullName>
    </recommendedName>
</protein>
<evidence type="ECO:0008006" key="4">
    <source>
        <dbReference type="Google" id="ProtNLM"/>
    </source>
</evidence>
<dbReference type="PANTHER" id="PTHR38664">
    <property type="entry name" value="SLR0058 PROTEIN"/>
    <property type="match status" value="1"/>
</dbReference>
<dbReference type="Proteomes" id="UP000664218">
    <property type="component" value="Unassembled WGS sequence"/>
</dbReference>
<keyword evidence="3" id="KW-1185">Reference proteome</keyword>
<dbReference type="AlphaFoldDB" id="A0A939KGB4"/>
<evidence type="ECO:0000313" key="2">
    <source>
        <dbReference type="EMBL" id="MBO1264239.1"/>
    </source>
</evidence>
<dbReference type="PANTHER" id="PTHR38664:SF1">
    <property type="entry name" value="SLR0058 PROTEIN"/>
    <property type="match status" value="1"/>
</dbReference>
<evidence type="ECO:0000313" key="3">
    <source>
        <dbReference type="Proteomes" id="UP000664218"/>
    </source>
</evidence>
<dbReference type="RefSeq" id="WP_207598753.1">
    <property type="nucleotide sequence ID" value="NZ_JAFNJU010000002.1"/>
</dbReference>
<evidence type="ECO:0000256" key="1">
    <source>
        <dbReference type="SAM" id="Coils"/>
    </source>
</evidence>
<keyword evidence="1" id="KW-0175">Coiled coil</keyword>
<gene>
    <name evidence="2" type="ORF">J3A84_04165</name>
</gene>
<sequence>MEELKKLLLTAVGAAAISVEKIDSTVTELIEKGKLSVKEGKELREELVRRKKESEEDLVKKEDLNGIIDSLNLVSKRELELLEDRVAKLEEQMKSVRDSDL</sequence>
<proteinExistence type="predicted"/>